<feature type="domain" description="YqgF/RNase H-like" evidence="6">
    <location>
        <begin position="12"/>
        <end position="112"/>
    </location>
</feature>
<evidence type="ECO:0000259" key="6">
    <source>
        <dbReference type="SMART" id="SM00732"/>
    </source>
</evidence>
<keyword evidence="2 5" id="KW-0690">Ribosome biogenesis</keyword>
<dbReference type="InterPro" id="IPR006641">
    <property type="entry name" value="YqgF/RNaseH-like_dom"/>
</dbReference>
<dbReference type="GO" id="GO:0005829">
    <property type="term" value="C:cytosol"/>
    <property type="evidence" value="ECO:0007669"/>
    <property type="project" value="TreeGrafter"/>
</dbReference>
<dbReference type="InterPro" id="IPR037027">
    <property type="entry name" value="YqgF/RNaseH-like_dom_sf"/>
</dbReference>
<dbReference type="InterPro" id="IPR012337">
    <property type="entry name" value="RNaseH-like_sf"/>
</dbReference>
<name>A0A932CL24_UNCTE</name>
<dbReference type="GO" id="GO:0000967">
    <property type="term" value="P:rRNA 5'-end processing"/>
    <property type="evidence" value="ECO:0007669"/>
    <property type="project" value="UniProtKB-UniRule"/>
</dbReference>
<dbReference type="Pfam" id="PF03652">
    <property type="entry name" value="RuvX"/>
    <property type="match status" value="1"/>
</dbReference>
<evidence type="ECO:0000256" key="2">
    <source>
        <dbReference type="ARBA" id="ARBA00022517"/>
    </source>
</evidence>
<organism evidence="7 8">
    <name type="scientific">Tectimicrobiota bacterium</name>
    <dbReference type="NCBI Taxonomy" id="2528274"/>
    <lineage>
        <taxon>Bacteria</taxon>
        <taxon>Pseudomonadati</taxon>
        <taxon>Nitrospinota/Tectimicrobiota group</taxon>
        <taxon>Candidatus Tectimicrobiota</taxon>
    </lineage>
</organism>
<evidence type="ECO:0000256" key="1">
    <source>
        <dbReference type="ARBA" id="ARBA00022490"/>
    </source>
</evidence>
<dbReference type="EMBL" id="JACPRF010000018">
    <property type="protein sequence ID" value="MBI2875358.1"/>
    <property type="molecule type" value="Genomic_DNA"/>
</dbReference>
<evidence type="ECO:0000313" key="7">
    <source>
        <dbReference type="EMBL" id="MBI2875358.1"/>
    </source>
</evidence>
<protein>
    <recommendedName>
        <fullName evidence="5">Putative pre-16S rRNA nuclease</fullName>
        <ecNumber evidence="5">3.1.-.-</ecNumber>
    </recommendedName>
</protein>
<dbReference type="EC" id="3.1.-.-" evidence="5"/>
<comment type="caution">
    <text evidence="7">The sequence shown here is derived from an EMBL/GenBank/DDBJ whole genome shotgun (WGS) entry which is preliminary data.</text>
</comment>
<evidence type="ECO:0000256" key="4">
    <source>
        <dbReference type="ARBA" id="ARBA00022801"/>
    </source>
</evidence>
<dbReference type="SUPFAM" id="SSF53098">
    <property type="entry name" value="Ribonuclease H-like"/>
    <property type="match status" value="1"/>
</dbReference>
<dbReference type="PANTHER" id="PTHR33317:SF4">
    <property type="entry name" value="POLYNUCLEOTIDYL TRANSFERASE, RIBONUCLEASE H-LIKE SUPERFAMILY PROTEIN"/>
    <property type="match status" value="1"/>
</dbReference>
<dbReference type="GO" id="GO:0016788">
    <property type="term" value="F:hydrolase activity, acting on ester bonds"/>
    <property type="evidence" value="ECO:0007669"/>
    <property type="project" value="UniProtKB-UniRule"/>
</dbReference>
<dbReference type="GO" id="GO:0004518">
    <property type="term" value="F:nuclease activity"/>
    <property type="evidence" value="ECO:0007669"/>
    <property type="project" value="UniProtKB-KW"/>
</dbReference>
<sequence>MRKGKRFDGVIKRILGLDIGERYIGVAVSDPLGITAQGVETFVREGLSRDLHHLRGLIDRYQVEEIVLGLPVNMDGTRGPQAEKVEELAGILAQELGLPVSTWDERLSTVAADKLLISADMSRKKRKAVVNKLAAQMILQGYLDRLSFCRSAPPDPE</sequence>
<comment type="function">
    <text evidence="5">Could be a nuclease involved in processing of the 5'-end of pre-16S rRNA.</text>
</comment>
<dbReference type="AlphaFoldDB" id="A0A932CL24"/>
<dbReference type="NCBIfam" id="TIGR00250">
    <property type="entry name" value="RNAse_H_YqgF"/>
    <property type="match status" value="1"/>
</dbReference>
<reference evidence="7" key="1">
    <citation type="submission" date="2020-07" db="EMBL/GenBank/DDBJ databases">
        <title>Huge and variable diversity of episymbiotic CPR bacteria and DPANN archaea in groundwater ecosystems.</title>
        <authorList>
            <person name="He C.Y."/>
            <person name="Keren R."/>
            <person name="Whittaker M."/>
            <person name="Farag I.F."/>
            <person name="Doudna J."/>
            <person name="Cate J.H.D."/>
            <person name="Banfield J.F."/>
        </authorList>
    </citation>
    <scope>NUCLEOTIDE SEQUENCE</scope>
    <source>
        <strain evidence="7">NC_groundwater_672_Ag_B-0.1um_62_36</strain>
    </source>
</reference>
<keyword evidence="1 5" id="KW-0963">Cytoplasm</keyword>
<comment type="similarity">
    <text evidence="5">Belongs to the YqgF HJR family.</text>
</comment>
<dbReference type="HAMAP" id="MF_00651">
    <property type="entry name" value="Nuclease_YqgF"/>
    <property type="match status" value="1"/>
</dbReference>
<evidence type="ECO:0000256" key="3">
    <source>
        <dbReference type="ARBA" id="ARBA00022722"/>
    </source>
</evidence>
<comment type="subcellular location">
    <subcellularLocation>
        <location evidence="5">Cytoplasm</location>
    </subcellularLocation>
</comment>
<dbReference type="PANTHER" id="PTHR33317">
    <property type="entry name" value="POLYNUCLEOTIDYL TRANSFERASE, RIBONUCLEASE H-LIKE SUPERFAMILY PROTEIN"/>
    <property type="match status" value="1"/>
</dbReference>
<keyword evidence="3 5" id="KW-0540">Nuclease</keyword>
<keyword evidence="4 5" id="KW-0378">Hydrolase</keyword>
<evidence type="ECO:0000256" key="5">
    <source>
        <dbReference type="HAMAP-Rule" id="MF_00651"/>
    </source>
</evidence>
<dbReference type="InterPro" id="IPR005227">
    <property type="entry name" value="YqgF"/>
</dbReference>
<proteinExistence type="inferred from homology"/>
<gene>
    <name evidence="7" type="primary">ruvX</name>
    <name evidence="7" type="ORF">HYY20_00575</name>
</gene>
<dbReference type="CDD" id="cd16964">
    <property type="entry name" value="YqgF"/>
    <property type="match status" value="1"/>
</dbReference>
<accession>A0A932CL24</accession>
<evidence type="ECO:0000313" key="8">
    <source>
        <dbReference type="Proteomes" id="UP000769766"/>
    </source>
</evidence>
<dbReference type="SMART" id="SM00732">
    <property type="entry name" value="YqgFc"/>
    <property type="match status" value="1"/>
</dbReference>
<dbReference type="Proteomes" id="UP000769766">
    <property type="component" value="Unassembled WGS sequence"/>
</dbReference>
<dbReference type="Gene3D" id="3.30.420.140">
    <property type="entry name" value="YqgF/RNase H-like domain"/>
    <property type="match status" value="1"/>
</dbReference>